<protein>
    <recommendedName>
        <fullName evidence="3">Lipoprotein</fullName>
    </recommendedName>
</protein>
<dbReference type="PROSITE" id="PS51257">
    <property type="entry name" value="PROKAR_LIPOPROTEIN"/>
    <property type="match status" value="1"/>
</dbReference>
<dbReference type="RefSeq" id="WP_189630756.1">
    <property type="nucleotide sequence ID" value="NZ_BNAG01000003.1"/>
</dbReference>
<gene>
    <name evidence="1" type="ORF">GCM10011340_26740</name>
</gene>
<organism evidence="1 2">
    <name type="scientific">Roseivirga thermotolerans</name>
    <dbReference type="NCBI Taxonomy" id="1758176"/>
    <lineage>
        <taxon>Bacteria</taxon>
        <taxon>Pseudomonadati</taxon>
        <taxon>Bacteroidota</taxon>
        <taxon>Cytophagia</taxon>
        <taxon>Cytophagales</taxon>
        <taxon>Roseivirgaceae</taxon>
        <taxon>Roseivirga</taxon>
    </lineage>
</organism>
<name>A0ABQ3IC21_9BACT</name>
<dbReference type="Proteomes" id="UP000658258">
    <property type="component" value="Unassembled WGS sequence"/>
</dbReference>
<proteinExistence type="predicted"/>
<comment type="caution">
    <text evidence="1">The sequence shown here is derived from an EMBL/GenBank/DDBJ whole genome shotgun (WGS) entry which is preliminary data.</text>
</comment>
<reference evidence="2" key="1">
    <citation type="journal article" date="2019" name="Int. J. Syst. Evol. Microbiol.">
        <title>The Global Catalogue of Microorganisms (GCM) 10K type strain sequencing project: providing services to taxonomists for standard genome sequencing and annotation.</title>
        <authorList>
            <consortium name="The Broad Institute Genomics Platform"/>
            <consortium name="The Broad Institute Genome Sequencing Center for Infectious Disease"/>
            <person name="Wu L."/>
            <person name="Ma J."/>
        </authorList>
    </citation>
    <scope>NUCLEOTIDE SEQUENCE [LARGE SCALE GENOMIC DNA]</scope>
    <source>
        <strain evidence="2">CGMCC 1.15111</strain>
    </source>
</reference>
<sequence>MELFVNRYWLISLLVLPVLGACSDSQIIDYGEFEIEVPLDWKTVSIQGIDSDVGGLITSEGDTLIYDLGWYTFDPEEEDVEFQYNLVYLEGLKANEEVDIDSLYERRIDIKHSYETAEIDCFKAKLVMPLDSLGLFTGVFIDSLSVSDGGVTKFGFYGTDLDKRIQQEFISAIRSISFKNFCKK</sequence>
<evidence type="ECO:0000313" key="1">
    <source>
        <dbReference type="EMBL" id="GHE69424.1"/>
    </source>
</evidence>
<evidence type="ECO:0000313" key="2">
    <source>
        <dbReference type="Proteomes" id="UP000658258"/>
    </source>
</evidence>
<accession>A0ABQ3IC21</accession>
<evidence type="ECO:0008006" key="3">
    <source>
        <dbReference type="Google" id="ProtNLM"/>
    </source>
</evidence>
<dbReference type="EMBL" id="BNAG01000003">
    <property type="protein sequence ID" value="GHE69424.1"/>
    <property type="molecule type" value="Genomic_DNA"/>
</dbReference>
<keyword evidence="2" id="KW-1185">Reference proteome</keyword>